<proteinExistence type="predicted"/>
<dbReference type="EMBL" id="AP028921">
    <property type="protein sequence ID" value="BET01593.1"/>
    <property type="molecule type" value="Genomic_DNA"/>
</dbReference>
<evidence type="ECO:0008006" key="4">
    <source>
        <dbReference type="Google" id="ProtNLM"/>
    </source>
</evidence>
<evidence type="ECO:0000256" key="1">
    <source>
        <dbReference type="SAM" id="MobiDB-lite"/>
    </source>
</evidence>
<feature type="region of interest" description="Disordered" evidence="1">
    <location>
        <begin position="49"/>
        <end position="79"/>
    </location>
</feature>
<evidence type="ECO:0000313" key="3">
    <source>
        <dbReference type="Proteomes" id="UP001307889"/>
    </source>
</evidence>
<keyword evidence="3" id="KW-1185">Reference proteome</keyword>
<evidence type="ECO:0000313" key="2">
    <source>
        <dbReference type="EMBL" id="BET01593.1"/>
    </source>
</evidence>
<sequence>MCGLHSHATYINVGTGFEIFEELVFTCRLYREDSGNILRRERGFNVSGEHDYRAKGKGSRSSLSEEHSPVQTLPCSQSG</sequence>
<gene>
    <name evidence="2" type="ORF">NTJ_14409</name>
</gene>
<accession>A0ABN7BB17</accession>
<organism evidence="2 3">
    <name type="scientific">Nesidiocoris tenuis</name>
    <dbReference type="NCBI Taxonomy" id="355587"/>
    <lineage>
        <taxon>Eukaryota</taxon>
        <taxon>Metazoa</taxon>
        <taxon>Ecdysozoa</taxon>
        <taxon>Arthropoda</taxon>
        <taxon>Hexapoda</taxon>
        <taxon>Insecta</taxon>
        <taxon>Pterygota</taxon>
        <taxon>Neoptera</taxon>
        <taxon>Paraneoptera</taxon>
        <taxon>Hemiptera</taxon>
        <taxon>Heteroptera</taxon>
        <taxon>Panheteroptera</taxon>
        <taxon>Cimicomorpha</taxon>
        <taxon>Miridae</taxon>
        <taxon>Dicyphina</taxon>
        <taxon>Nesidiocoris</taxon>
    </lineage>
</organism>
<reference evidence="2 3" key="1">
    <citation type="submission" date="2023-09" db="EMBL/GenBank/DDBJ databases">
        <title>Nesidiocoris tenuis whole genome shotgun sequence.</title>
        <authorList>
            <person name="Shibata T."/>
            <person name="Shimoda M."/>
            <person name="Kobayashi T."/>
            <person name="Uehara T."/>
        </authorList>
    </citation>
    <scope>NUCLEOTIDE SEQUENCE [LARGE SCALE GENOMIC DNA]</scope>
    <source>
        <strain evidence="2 3">Japan</strain>
    </source>
</reference>
<name>A0ABN7BB17_9HEMI</name>
<feature type="compositionally biased region" description="Polar residues" evidence="1">
    <location>
        <begin position="69"/>
        <end position="79"/>
    </location>
</feature>
<protein>
    <recommendedName>
        <fullName evidence="4">ZP domain-containing protein</fullName>
    </recommendedName>
</protein>
<dbReference type="Proteomes" id="UP001307889">
    <property type="component" value="Chromosome 13"/>
</dbReference>